<evidence type="ECO:0000259" key="2">
    <source>
        <dbReference type="Pfam" id="PF01850"/>
    </source>
</evidence>
<dbReference type="Proteomes" id="UP000191135">
    <property type="component" value="Chromosome"/>
</dbReference>
<keyword evidence="1" id="KW-0460">Magnesium</keyword>
<dbReference type="CDD" id="cd09873">
    <property type="entry name" value="PIN_Pae0151-like"/>
    <property type="match status" value="1"/>
</dbReference>
<dbReference type="Pfam" id="PF01850">
    <property type="entry name" value="PIN"/>
    <property type="match status" value="1"/>
</dbReference>
<sequence length="141" mass="15322">MTLVIDSSVIVKWFVREEGHPEAVKLLEMTEQLSCPDFALAEAANVLWRKVRLGEIGSGQAREAVGQMTVFFDSIVPSSALLEAAFDLAGTLQHSVYDCMFLACALRREGDVLVSADEKFLTKASENGFAASVRPLSGLNL</sequence>
<dbReference type="InterPro" id="IPR051619">
    <property type="entry name" value="TypeII_TA_RNase_PINc/VapC"/>
</dbReference>
<dbReference type="EMBL" id="CP020330">
    <property type="protein sequence ID" value="AQZ51425.1"/>
    <property type="molecule type" value="Genomic_DNA"/>
</dbReference>
<dbReference type="PANTHER" id="PTHR35901">
    <property type="entry name" value="RIBONUCLEASE VAPC3"/>
    <property type="match status" value="1"/>
</dbReference>
<dbReference type="STRING" id="1122214.Mame_02087"/>
<accession>A0A1U9Z156</accession>
<dbReference type="PANTHER" id="PTHR35901:SF1">
    <property type="entry name" value="EXONUCLEASE VAPC9"/>
    <property type="match status" value="1"/>
</dbReference>
<keyword evidence="4" id="KW-1185">Reference proteome</keyword>
<reference evidence="3 4" key="1">
    <citation type="submission" date="2017-03" db="EMBL/GenBank/DDBJ databases">
        <title>Foreign affairs: Plasmid Transfer between Roseobacters and Rhizobia.</title>
        <authorList>
            <person name="Bartling P."/>
            <person name="Bunk B."/>
            <person name="Overmann J."/>
            <person name="Brinkmann H."/>
            <person name="Petersen J."/>
        </authorList>
    </citation>
    <scope>NUCLEOTIDE SEQUENCE [LARGE SCALE GENOMIC DNA]</scope>
    <source>
        <strain evidence="3 4">MACL11</strain>
    </source>
</reference>
<dbReference type="Gene3D" id="3.40.50.1010">
    <property type="entry name" value="5'-nuclease"/>
    <property type="match status" value="1"/>
</dbReference>
<evidence type="ECO:0000313" key="3">
    <source>
        <dbReference type="EMBL" id="AQZ51425.1"/>
    </source>
</evidence>
<gene>
    <name evidence="3" type="ORF">Mame_02087</name>
</gene>
<dbReference type="eggNOG" id="COG4113">
    <property type="taxonomic scope" value="Bacteria"/>
</dbReference>
<evidence type="ECO:0000256" key="1">
    <source>
        <dbReference type="ARBA" id="ARBA00022842"/>
    </source>
</evidence>
<protein>
    <submittedName>
        <fullName evidence="3">Putative nucleic acid-binding protein, contains PIN domain</fullName>
    </submittedName>
</protein>
<name>A0A1U9Z156_9HYPH</name>
<dbReference type="RefSeq" id="WP_018062707.1">
    <property type="nucleotide sequence ID" value="NZ_AQWH01000001.1"/>
</dbReference>
<dbReference type="InterPro" id="IPR002716">
    <property type="entry name" value="PIN_dom"/>
</dbReference>
<dbReference type="OrthoDB" id="1524147at2"/>
<dbReference type="KEGG" id="mmed:Mame_02087"/>
<evidence type="ECO:0000313" key="4">
    <source>
        <dbReference type="Proteomes" id="UP000191135"/>
    </source>
</evidence>
<dbReference type="InterPro" id="IPR044153">
    <property type="entry name" value="PIN_Pae0151-like"/>
</dbReference>
<dbReference type="InterPro" id="IPR029060">
    <property type="entry name" value="PIN-like_dom_sf"/>
</dbReference>
<organism evidence="3 4">
    <name type="scientific">Martelella mediterranea DSM 17316</name>
    <dbReference type="NCBI Taxonomy" id="1122214"/>
    <lineage>
        <taxon>Bacteria</taxon>
        <taxon>Pseudomonadati</taxon>
        <taxon>Pseudomonadota</taxon>
        <taxon>Alphaproteobacteria</taxon>
        <taxon>Hyphomicrobiales</taxon>
        <taxon>Aurantimonadaceae</taxon>
        <taxon>Martelella</taxon>
    </lineage>
</organism>
<feature type="domain" description="PIN" evidence="2">
    <location>
        <begin position="4"/>
        <end position="121"/>
    </location>
</feature>
<dbReference type="AlphaFoldDB" id="A0A1U9Z156"/>
<proteinExistence type="predicted"/>
<dbReference type="SUPFAM" id="SSF88723">
    <property type="entry name" value="PIN domain-like"/>
    <property type="match status" value="1"/>
</dbReference>